<reference evidence="2 3" key="1">
    <citation type="submission" date="2024-01" db="EMBL/GenBank/DDBJ databases">
        <title>The complete chloroplast genome sequence of Lithospermum erythrorhizon: insights into the phylogenetic relationship among Boraginaceae species and the maternal lineages of purple gromwells.</title>
        <authorList>
            <person name="Okada T."/>
            <person name="Watanabe K."/>
        </authorList>
    </citation>
    <scope>NUCLEOTIDE SEQUENCE [LARGE SCALE GENOMIC DNA]</scope>
</reference>
<evidence type="ECO:0000256" key="1">
    <source>
        <dbReference type="SAM" id="MobiDB-lite"/>
    </source>
</evidence>
<protein>
    <submittedName>
        <fullName evidence="2">Uncharacterized protein</fullName>
    </submittedName>
</protein>
<keyword evidence="3" id="KW-1185">Reference proteome</keyword>
<evidence type="ECO:0000313" key="3">
    <source>
        <dbReference type="Proteomes" id="UP001454036"/>
    </source>
</evidence>
<dbReference type="AlphaFoldDB" id="A0AAV3QQ06"/>
<name>A0AAV3QQ06_LITER</name>
<feature type="compositionally biased region" description="Low complexity" evidence="1">
    <location>
        <begin position="9"/>
        <end position="21"/>
    </location>
</feature>
<evidence type="ECO:0000313" key="2">
    <source>
        <dbReference type="EMBL" id="GAA0165630.1"/>
    </source>
</evidence>
<dbReference type="Proteomes" id="UP001454036">
    <property type="component" value="Unassembled WGS sequence"/>
</dbReference>
<accession>A0AAV3QQ06</accession>
<comment type="caution">
    <text evidence="2">The sequence shown here is derived from an EMBL/GenBank/DDBJ whole genome shotgun (WGS) entry which is preliminary data.</text>
</comment>
<organism evidence="2 3">
    <name type="scientific">Lithospermum erythrorhizon</name>
    <name type="common">Purple gromwell</name>
    <name type="synonym">Lithospermum officinale var. erythrorhizon</name>
    <dbReference type="NCBI Taxonomy" id="34254"/>
    <lineage>
        <taxon>Eukaryota</taxon>
        <taxon>Viridiplantae</taxon>
        <taxon>Streptophyta</taxon>
        <taxon>Embryophyta</taxon>
        <taxon>Tracheophyta</taxon>
        <taxon>Spermatophyta</taxon>
        <taxon>Magnoliopsida</taxon>
        <taxon>eudicotyledons</taxon>
        <taxon>Gunneridae</taxon>
        <taxon>Pentapetalae</taxon>
        <taxon>asterids</taxon>
        <taxon>lamiids</taxon>
        <taxon>Boraginales</taxon>
        <taxon>Boraginaceae</taxon>
        <taxon>Boraginoideae</taxon>
        <taxon>Lithospermeae</taxon>
        <taxon>Lithospermum</taxon>
    </lineage>
</organism>
<gene>
    <name evidence="2" type="ORF">LIER_20980</name>
</gene>
<dbReference type="PANTHER" id="PTHR33676:SF3">
    <property type="entry name" value="COLD-REGULATED PROTEIN 27"/>
    <property type="match status" value="1"/>
</dbReference>
<feature type="region of interest" description="Disordered" evidence="1">
    <location>
        <begin position="1"/>
        <end position="28"/>
    </location>
</feature>
<dbReference type="InterPro" id="IPR044678">
    <property type="entry name" value="COR27/28"/>
</dbReference>
<dbReference type="PANTHER" id="PTHR33676">
    <property type="entry name" value="COLD REGULATED PROTEIN 27"/>
    <property type="match status" value="1"/>
</dbReference>
<dbReference type="GO" id="GO:0042752">
    <property type="term" value="P:regulation of circadian rhythm"/>
    <property type="evidence" value="ECO:0007669"/>
    <property type="project" value="InterPro"/>
</dbReference>
<dbReference type="GO" id="GO:0009409">
    <property type="term" value="P:response to cold"/>
    <property type="evidence" value="ECO:0007669"/>
    <property type="project" value="InterPro"/>
</dbReference>
<proteinExistence type="predicted"/>
<sequence length="260" mass="29754">MALTNMDALTRSSSLVSSLTTENSEHKSNREQCECVSRADEMHDQYLDRLEASFVRQLHRSTSWLTRWPNMSMKRNLSMNQPDKKTSEQFTVFWEKINFERATTADSHDVFKNPWVEHFKHGDKPCSTGPPDVDECGKNHHENLLRDPRTYAHKFGTYSSDMFVNETRFTTVGSTSEGSGQNFFHEDCNNEATFRVKKLKLSAADTSCADQIVPSSEHGAEIHPLVGKIPAEDQGRNQSLSEYRNVGVPEPVFQCFHRFQ</sequence>
<dbReference type="EMBL" id="BAABME010005439">
    <property type="protein sequence ID" value="GAA0165630.1"/>
    <property type="molecule type" value="Genomic_DNA"/>
</dbReference>